<reference evidence="1 2" key="1">
    <citation type="submission" date="2015-02" db="EMBL/GenBank/DDBJ databases">
        <title>Improved understanding of the partial-nitritation anammox process through 23 genomes representing the majority of the microbial community.</title>
        <authorList>
            <person name="Speth D.R."/>
            <person name="In T Zandt M."/>
            <person name="Guerrero Cruz S."/>
            <person name="Jetten M.S."/>
            <person name="Dutilh B.E."/>
        </authorList>
    </citation>
    <scope>NUCLEOTIDE SEQUENCE [LARGE SCALE GENOMIC DNA]</scope>
    <source>
        <strain evidence="1">OLB20</strain>
    </source>
</reference>
<proteinExistence type="predicted"/>
<evidence type="ECO:0000313" key="1">
    <source>
        <dbReference type="EMBL" id="KXK27400.1"/>
    </source>
</evidence>
<organism evidence="1 2">
    <name type="scientific">candidate division WS6 bacterium OLB20</name>
    <dbReference type="NCBI Taxonomy" id="1617426"/>
    <lineage>
        <taxon>Bacteria</taxon>
        <taxon>Candidatus Dojkabacteria</taxon>
    </lineage>
</organism>
<gene>
    <name evidence="1" type="ORF">TR69_WS6001000276</name>
</gene>
<comment type="caution">
    <text evidence="1">The sequence shown here is derived from an EMBL/GenBank/DDBJ whole genome shotgun (WGS) entry which is preliminary data.</text>
</comment>
<dbReference type="Proteomes" id="UP000070457">
    <property type="component" value="Unassembled WGS sequence"/>
</dbReference>
<sequence>MNKKVVLIVGGLLLVCCLLTLCVMFVLPAVGVSLLENLNFSSSSTVTVGDYEQINVSRDPAADETRYESDDLGYSLILPSDWDVTETSSSAAEFSDPEGSSSINFEAFEDPAFSLITDINQEFCDSFGEGFRSGLQLGADEQDKFQFELFSLNGNVGCRSEGSIFEGITQRYYVFFNDANSKVYSIFYTASDDGSDKEAGEIMNTFSF</sequence>
<accession>A0A136M0G8</accession>
<dbReference type="EMBL" id="JYNZ01000002">
    <property type="protein sequence ID" value="KXK27400.1"/>
    <property type="molecule type" value="Genomic_DNA"/>
</dbReference>
<evidence type="ECO:0000313" key="2">
    <source>
        <dbReference type="Proteomes" id="UP000070457"/>
    </source>
</evidence>
<dbReference type="STRING" id="1617426.TR69_WS6001000276"/>
<name>A0A136M0G8_9BACT</name>
<protein>
    <recommendedName>
        <fullName evidence="3">PsbP C-terminal domain-containing protein</fullName>
    </recommendedName>
</protein>
<evidence type="ECO:0008006" key="3">
    <source>
        <dbReference type="Google" id="ProtNLM"/>
    </source>
</evidence>
<dbReference type="AlphaFoldDB" id="A0A136M0G8"/>